<dbReference type="InterPro" id="IPR032623">
    <property type="entry name" value="FecR_N"/>
</dbReference>
<dbReference type="EMBL" id="CP046916">
    <property type="protein sequence ID" value="QGZ66747.1"/>
    <property type="molecule type" value="Genomic_DNA"/>
</dbReference>
<dbReference type="RefSeq" id="WP_158958385.1">
    <property type="nucleotide sequence ID" value="NZ_CP046916.1"/>
</dbReference>
<feature type="domain" description="FecR N-terminal" evidence="2">
    <location>
        <begin position="16"/>
        <end position="61"/>
    </location>
</feature>
<dbReference type="Pfam" id="PF16220">
    <property type="entry name" value="DUF4880"/>
    <property type="match status" value="1"/>
</dbReference>
<dbReference type="GO" id="GO:0016989">
    <property type="term" value="F:sigma factor antagonist activity"/>
    <property type="evidence" value="ECO:0007669"/>
    <property type="project" value="TreeGrafter"/>
</dbReference>
<reference evidence="3 4" key="1">
    <citation type="submission" date="2019-12" db="EMBL/GenBank/DDBJ databases">
        <title>Paraburkholderia acidiphila 7Q-K02 sp. nov and Paraburkholderia acidisoli DHF22 sp. nov., two strains isolated from forest soil.</title>
        <authorList>
            <person name="Gao Z."/>
            <person name="Qiu L."/>
        </authorList>
    </citation>
    <scope>NUCLEOTIDE SEQUENCE [LARGE SCALE GENOMIC DNA]</scope>
    <source>
        <strain evidence="3 4">DHF22</strain>
    </source>
</reference>
<sequence length="332" mass="36651">MLVTEEEVRADYASLEQAAQWYASLHTAGVGGTSDAQRAAWLAWLDARPEHRQAWRHIEAVSRRFEPMRAEDQRDAAAAAVQVASRGGMGRRRALAAVATLAGSGALGWLGWRYTPLADTVAAWRADYRTGTGEQRDIVLADGTHVWLNTQSALDVHYDGSERRVALQLGEMFVDTAKDALGRPFYAATRNGSMQALGTRFTVRLEPESTLLAVYEGRVRIRTANGTEAIVASGEQRRFTIDTISARELADPAHEAWIRGVVLAEDIPLAQLVAELGRYRHGHLGVAPEIASLKVVGRFPAIESDHALAMLERDLPVRVQRTLPWWTTLEPR</sequence>
<accession>A0A7Z2GRU7</accession>
<dbReference type="PIRSF" id="PIRSF018266">
    <property type="entry name" value="FecR"/>
    <property type="match status" value="1"/>
</dbReference>
<name>A0A7Z2GRU7_9BURK</name>
<organism evidence="3 4">
    <name type="scientific">Paraburkholderia acidisoli</name>
    <dbReference type="NCBI Taxonomy" id="2571748"/>
    <lineage>
        <taxon>Bacteria</taxon>
        <taxon>Pseudomonadati</taxon>
        <taxon>Pseudomonadota</taxon>
        <taxon>Betaproteobacteria</taxon>
        <taxon>Burkholderiales</taxon>
        <taxon>Burkholderiaceae</taxon>
        <taxon>Paraburkholderia</taxon>
    </lineage>
</organism>
<dbReference type="InterPro" id="IPR006860">
    <property type="entry name" value="FecR"/>
</dbReference>
<evidence type="ECO:0000313" key="3">
    <source>
        <dbReference type="EMBL" id="QGZ66747.1"/>
    </source>
</evidence>
<evidence type="ECO:0000313" key="4">
    <source>
        <dbReference type="Proteomes" id="UP000433577"/>
    </source>
</evidence>
<dbReference type="PANTHER" id="PTHR30273">
    <property type="entry name" value="PERIPLASMIC SIGNAL SENSOR AND SIGMA FACTOR ACTIVATOR FECR-RELATED"/>
    <property type="match status" value="1"/>
</dbReference>
<dbReference type="Gene3D" id="2.60.120.1440">
    <property type="match status" value="1"/>
</dbReference>
<feature type="domain" description="FecR protein" evidence="1">
    <location>
        <begin position="127"/>
        <end position="220"/>
    </location>
</feature>
<dbReference type="Pfam" id="PF04773">
    <property type="entry name" value="FecR"/>
    <property type="match status" value="1"/>
</dbReference>
<evidence type="ECO:0000259" key="1">
    <source>
        <dbReference type="Pfam" id="PF04773"/>
    </source>
</evidence>
<proteinExistence type="predicted"/>
<dbReference type="AlphaFoldDB" id="A0A7Z2GRU7"/>
<evidence type="ECO:0000259" key="2">
    <source>
        <dbReference type="Pfam" id="PF16220"/>
    </source>
</evidence>
<protein>
    <submittedName>
        <fullName evidence="3">DUF4880 domain-containing protein</fullName>
    </submittedName>
</protein>
<dbReference type="PANTHER" id="PTHR30273:SF2">
    <property type="entry name" value="PROTEIN FECR"/>
    <property type="match status" value="1"/>
</dbReference>
<dbReference type="OrthoDB" id="1100567at2"/>
<keyword evidence="4" id="KW-1185">Reference proteome</keyword>
<gene>
    <name evidence="3" type="ORF">FAZ98_33950</name>
</gene>
<dbReference type="InterPro" id="IPR012373">
    <property type="entry name" value="Ferrdict_sens_TM"/>
</dbReference>
<dbReference type="Proteomes" id="UP000433577">
    <property type="component" value="Chromosome 4"/>
</dbReference>
<dbReference type="KEGG" id="pacs:FAZ98_33950"/>